<gene>
    <name evidence="1" type="ORF">GSOID_T00011165001</name>
</gene>
<proteinExistence type="predicted"/>
<evidence type="ECO:0000313" key="2">
    <source>
        <dbReference type="Proteomes" id="UP000001307"/>
    </source>
</evidence>
<evidence type="ECO:0000313" key="1">
    <source>
        <dbReference type="EMBL" id="CBY10230.1"/>
    </source>
</evidence>
<name>E4XI14_OIKDI</name>
<protein>
    <submittedName>
        <fullName evidence="1">Uncharacterized protein</fullName>
    </submittedName>
</protein>
<organism evidence="1">
    <name type="scientific">Oikopleura dioica</name>
    <name type="common">Tunicate</name>
    <dbReference type="NCBI Taxonomy" id="34765"/>
    <lineage>
        <taxon>Eukaryota</taxon>
        <taxon>Metazoa</taxon>
        <taxon>Chordata</taxon>
        <taxon>Tunicata</taxon>
        <taxon>Appendicularia</taxon>
        <taxon>Copelata</taxon>
        <taxon>Oikopleuridae</taxon>
        <taxon>Oikopleura</taxon>
    </lineage>
</organism>
<dbReference type="OrthoDB" id="10321555at2759"/>
<dbReference type="InParanoid" id="E4XI14"/>
<dbReference type="Proteomes" id="UP000001307">
    <property type="component" value="Unassembled WGS sequence"/>
</dbReference>
<reference evidence="1" key="1">
    <citation type="journal article" date="2010" name="Science">
        <title>Plasticity of animal genome architecture unmasked by rapid evolution of a pelagic tunicate.</title>
        <authorList>
            <person name="Denoeud F."/>
            <person name="Henriet S."/>
            <person name="Mungpakdee S."/>
            <person name="Aury J.M."/>
            <person name="Da Silva C."/>
            <person name="Brinkmann H."/>
            <person name="Mikhaleva J."/>
            <person name="Olsen L.C."/>
            <person name="Jubin C."/>
            <person name="Canestro C."/>
            <person name="Bouquet J.M."/>
            <person name="Danks G."/>
            <person name="Poulain J."/>
            <person name="Campsteijn C."/>
            <person name="Adamski M."/>
            <person name="Cross I."/>
            <person name="Yadetie F."/>
            <person name="Muffato M."/>
            <person name="Louis A."/>
            <person name="Butcher S."/>
            <person name="Tsagkogeorga G."/>
            <person name="Konrad A."/>
            <person name="Singh S."/>
            <person name="Jensen M.F."/>
            <person name="Cong E.H."/>
            <person name="Eikeseth-Otteraa H."/>
            <person name="Noel B."/>
            <person name="Anthouard V."/>
            <person name="Porcel B.M."/>
            <person name="Kachouri-Lafond R."/>
            <person name="Nishino A."/>
            <person name="Ugolini M."/>
            <person name="Chourrout P."/>
            <person name="Nishida H."/>
            <person name="Aasland R."/>
            <person name="Huzurbazar S."/>
            <person name="Westhof E."/>
            <person name="Delsuc F."/>
            <person name="Lehrach H."/>
            <person name="Reinhardt R."/>
            <person name="Weissenbach J."/>
            <person name="Roy S.W."/>
            <person name="Artiguenave F."/>
            <person name="Postlethwait J.H."/>
            <person name="Manak J.R."/>
            <person name="Thompson E.M."/>
            <person name="Jaillon O."/>
            <person name="Du Pasquier L."/>
            <person name="Boudinot P."/>
            <person name="Liberles D.A."/>
            <person name="Volff J.N."/>
            <person name="Philippe H."/>
            <person name="Lenhard B."/>
            <person name="Roest Crollius H."/>
            <person name="Wincker P."/>
            <person name="Chourrout D."/>
        </authorList>
    </citation>
    <scope>NUCLEOTIDE SEQUENCE [LARGE SCALE GENOMIC DNA]</scope>
</reference>
<sequence>MKLFQTILFVSAFGEVPVIVTKDEIEKYAKSWNMQVDKSHSSSYEIMANVGYLNCAEPENIRLECLPGYVDNSMKKNSITASCHCDEDNCKFKLNNSFKCMKEGTCPIPIWQGAFGHSVRDLDDDWALLDFNLKKEEAFSKDIPGFSWDQWFPKDENFTLVVACPFNVFGFEYAEGVEMNKIDQVTEQGMEMLKKCQKDELSRLDLKANPTRMARKNRKLKRLALRAAKRGKKARMDGDFTDKLCEMVKAERTRFDQYLTRKNISFESRQQWAREIDYESECVCEKEKWAGRQYYGKVSTIDGRVSSASADGKLWTIVSKGTKGVQSGARSFKIAIDMLNENSNLKWKTKKDLKAEGEKSQYTCELGIVSGYFPHLAHCLEKFHGDEIHKYMKNFKQAKKLGYIN</sequence>
<accession>E4XI14</accession>
<keyword evidence="2" id="KW-1185">Reference proteome</keyword>
<dbReference type="EMBL" id="FN653053">
    <property type="protein sequence ID" value="CBY10230.1"/>
    <property type="molecule type" value="Genomic_DNA"/>
</dbReference>
<dbReference type="AlphaFoldDB" id="E4XI14"/>